<feature type="region of interest" description="Disordered" evidence="1">
    <location>
        <begin position="106"/>
        <end position="162"/>
    </location>
</feature>
<evidence type="ECO:0000259" key="2">
    <source>
        <dbReference type="Pfam" id="PF13837"/>
    </source>
</evidence>
<gene>
    <name evidence="3" type="ORF">UY3_02139</name>
</gene>
<evidence type="ECO:0000313" key="3">
    <source>
        <dbReference type="EMBL" id="EMP40617.1"/>
    </source>
</evidence>
<proteinExistence type="predicted"/>
<keyword evidence="4" id="KW-1185">Reference proteome</keyword>
<dbReference type="Proteomes" id="UP000031443">
    <property type="component" value="Unassembled WGS sequence"/>
</dbReference>
<dbReference type="EMBL" id="KB507513">
    <property type="protein sequence ID" value="EMP40617.1"/>
    <property type="molecule type" value="Genomic_DNA"/>
</dbReference>
<protein>
    <recommendedName>
        <fullName evidence="2">Myb/SANT-like DNA-binding domain-containing protein</fullName>
    </recommendedName>
</protein>
<dbReference type="PANTHER" id="PTHR47595:SF1">
    <property type="entry name" value="MYB_SANT-LIKE DNA-BINDING DOMAIN-CONTAINING PROTEIN"/>
    <property type="match status" value="1"/>
</dbReference>
<feature type="domain" description="Myb/SANT-like DNA-binding" evidence="2">
    <location>
        <begin position="11"/>
        <end position="85"/>
    </location>
</feature>
<dbReference type="Pfam" id="PF13837">
    <property type="entry name" value="Myb_DNA-bind_4"/>
    <property type="match status" value="1"/>
</dbReference>
<dbReference type="Gene3D" id="1.10.10.60">
    <property type="entry name" value="Homeodomain-like"/>
    <property type="match status" value="1"/>
</dbReference>
<reference evidence="4" key="1">
    <citation type="journal article" date="2013" name="Nat. Genet.">
        <title>The draft genomes of soft-shell turtle and green sea turtle yield insights into the development and evolution of the turtle-specific body plan.</title>
        <authorList>
            <person name="Wang Z."/>
            <person name="Pascual-Anaya J."/>
            <person name="Zadissa A."/>
            <person name="Li W."/>
            <person name="Niimura Y."/>
            <person name="Huang Z."/>
            <person name="Li C."/>
            <person name="White S."/>
            <person name="Xiong Z."/>
            <person name="Fang D."/>
            <person name="Wang B."/>
            <person name="Ming Y."/>
            <person name="Chen Y."/>
            <person name="Zheng Y."/>
            <person name="Kuraku S."/>
            <person name="Pignatelli M."/>
            <person name="Herrero J."/>
            <person name="Beal K."/>
            <person name="Nozawa M."/>
            <person name="Li Q."/>
            <person name="Wang J."/>
            <person name="Zhang H."/>
            <person name="Yu L."/>
            <person name="Shigenobu S."/>
            <person name="Wang J."/>
            <person name="Liu J."/>
            <person name="Flicek P."/>
            <person name="Searle S."/>
            <person name="Wang J."/>
            <person name="Kuratani S."/>
            <person name="Yin Y."/>
            <person name="Aken B."/>
            <person name="Zhang G."/>
            <person name="Irie N."/>
        </authorList>
    </citation>
    <scope>NUCLEOTIDE SEQUENCE [LARGE SCALE GENOMIC DNA]</scope>
</reference>
<organism evidence="3 4">
    <name type="scientific">Chelonia mydas</name>
    <name type="common">Green sea-turtle</name>
    <name type="synonym">Chelonia agassizi</name>
    <dbReference type="NCBI Taxonomy" id="8469"/>
    <lineage>
        <taxon>Eukaryota</taxon>
        <taxon>Metazoa</taxon>
        <taxon>Chordata</taxon>
        <taxon>Craniata</taxon>
        <taxon>Vertebrata</taxon>
        <taxon>Euteleostomi</taxon>
        <taxon>Archelosauria</taxon>
        <taxon>Testudinata</taxon>
        <taxon>Testudines</taxon>
        <taxon>Cryptodira</taxon>
        <taxon>Durocryptodira</taxon>
        <taxon>Americhelydia</taxon>
        <taxon>Chelonioidea</taxon>
        <taxon>Cheloniidae</taxon>
        <taxon>Chelonia</taxon>
    </lineage>
</organism>
<sequence length="162" mass="18195">MQSQNHKRAPAWTEQEVLDLITVWGEESVLSELRSKRRNAKIFQKISDAMRDRGYSRDATQCRMKLKELRQACQKTKESNGRSGTEPQTELHAILGGAATTILPVSMDSNDGVLSSMPEDFADGEDDDDDDEEQLEESTQHTVLPDSQDLFITLSEIPSQPN</sequence>
<dbReference type="AlphaFoldDB" id="M7CI30"/>
<dbReference type="PANTHER" id="PTHR47595">
    <property type="entry name" value="HEAT SHOCK 70 KDA PROTEIN 14"/>
    <property type="match status" value="1"/>
</dbReference>
<feature type="compositionally biased region" description="Acidic residues" evidence="1">
    <location>
        <begin position="120"/>
        <end position="136"/>
    </location>
</feature>
<name>M7CI30_CHEMY</name>
<dbReference type="InterPro" id="IPR044822">
    <property type="entry name" value="Myb_DNA-bind_4"/>
</dbReference>
<evidence type="ECO:0000313" key="4">
    <source>
        <dbReference type="Proteomes" id="UP000031443"/>
    </source>
</evidence>
<accession>M7CI30</accession>
<evidence type="ECO:0000256" key="1">
    <source>
        <dbReference type="SAM" id="MobiDB-lite"/>
    </source>
</evidence>
<dbReference type="FunFam" id="1.10.10.60:FF:000032">
    <property type="entry name" value="Zinc finger and SCAN domain-containing 20"/>
    <property type="match status" value="1"/>
</dbReference>